<organism evidence="3 4">
    <name type="scientific">Candidatus Nealsonbacteria bacterium CG23_combo_of_CG06-09_8_20_14_all_37_18</name>
    <dbReference type="NCBI Taxonomy" id="1974720"/>
    <lineage>
        <taxon>Bacteria</taxon>
        <taxon>Candidatus Nealsoniibacteriota</taxon>
    </lineage>
</organism>
<dbReference type="Pfam" id="PF18893">
    <property type="entry name" value="DUF5652"/>
    <property type="match status" value="1"/>
</dbReference>
<proteinExistence type="predicted"/>
<gene>
    <name evidence="3" type="ORF">COX35_00140</name>
</gene>
<keyword evidence="1" id="KW-0812">Transmembrane</keyword>
<keyword evidence="1" id="KW-1133">Transmembrane helix</keyword>
<name>A0A2G9YZ50_9BACT</name>
<protein>
    <recommendedName>
        <fullName evidence="2">DUF5652 domain-containing protein</fullName>
    </recommendedName>
</protein>
<dbReference type="InterPro" id="IPR043712">
    <property type="entry name" value="DUF5652"/>
</dbReference>
<evidence type="ECO:0000256" key="1">
    <source>
        <dbReference type="SAM" id="Phobius"/>
    </source>
</evidence>
<reference evidence="3 4" key="1">
    <citation type="submission" date="2017-09" db="EMBL/GenBank/DDBJ databases">
        <title>Depth-based differentiation of microbial function through sediment-hosted aquifers and enrichment of novel symbionts in the deep terrestrial subsurface.</title>
        <authorList>
            <person name="Probst A.J."/>
            <person name="Ladd B."/>
            <person name="Jarett J.K."/>
            <person name="Geller-Mcgrath D.E."/>
            <person name="Sieber C.M."/>
            <person name="Emerson J.B."/>
            <person name="Anantharaman K."/>
            <person name="Thomas B.C."/>
            <person name="Malmstrom R."/>
            <person name="Stieglmeier M."/>
            <person name="Klingl A."/>
            <person name="Woyke T."/>
            <person name="Ryan C.M."/>
            <person name="Banfield J.F."/>
        </authorList>
    </citation>
    <scope>NUCLEOTIDE SEQUENCE [LARGE SCALE GENOMIC DNA]</scope>
    <source>
        <strain evidence="3">CG23_combo_of_CG06-09_8_20_14_all_37_18</strain>
    </source>
</reference>
<dbReference type="AlphaFoldDB" id="A0A2G9YZ50"/>
<accession>A0A2G9YZ50</accession>
<evidence type="ECO:0000313" key="3">
    <source>
        <dbReference type="EMBL" id="PIP24534.1"/>
    </source>
</evidence>
<sequence>MNITSILNNYWILVPLIIWTLVWKGIALWKSARRNEMIWFVVLLVLNTLGILEIIYIFTVGRKKTDEIQPDAKIEDLIKKKIV</sequence>
<feature type="domain" description="DUF5652" evidence="2">
    <location>
        <begin position="9"/>
        <end position="66"/>
    </location>
</feature>
<evidence type="ECO:0000313" key="4">
    <source>
        <dbReference type="Proteomes" id="UP000229952"/>
    </source>
</evidence>
<dbReference type="Proteomes" id="UP000229952">
    <property type="component" value="Unassembled WGS sequence"/>
</dbReference>
<feature type="transmembrane region" description="Helical" evidence="1">
    <location>
        <begin position="7"/>
        <end position="26"/>
    </location>
</feature>
<evidence type="ECO:0000259" key="2">
    <source>
        <dbReference type="Pfam" id="PF18893"/>
    </source>
</evidence>
<keyword evidence="1" id="KW-0472">Membrane</keyword>
<feature type="transmembrane region" description="Helical" evidence="1">
    <location>
        <begin position="38"/>
        <end position="58"/>
    </location>
</feature>
<dbReference type="EMBL" id="PCRQ01000006">
    <property type="protein sequence ID" value="PIP24534.1"/>
    <property type="molecule type" value="Genomic_DNA"/>
</dbReference>
<comment type="caution">
    <text evidence="3">The sequence shown here is derived from an EMBL/GenBank/DDBJ whole genome shotgun (WGS) entry which is preliminary data.</text>
</comment>